<dbReference type="InterPro" id="IPR013332">
    <property type="entry name" value="KPR_N"/>
</dbReference>
<evidence type="ECO:0000313" key="12">
    <source>
        <dbReference type="EMBL" id="RCW63407.1"/>
    </source>
</evidence>
<dbReference type="Gene3D" id="1.10.1040.10">
    <property type="entry name" value="N-(1-d-carboxylethyl)-l-norvaline Dehydrogenase, domain 2"/>
    <property type="match status" value="1"/>
</dbReference>
<keyword evidence="5" id="KW-0566">Pantothenate biosynthesis</keyword>
<keyword evidence="7" id="KW-0560">Oxidoreductase</keyword>
<evidence type="ECO:0000256" key="9">
    <source>
        <dbReference type="ARBA" id="ARBA00048793"/>
    </source>
</evidence>
<comment type="similarity">
    <text evidence="2">Belongs to the ketopantoate reductase family.</text>
</comment>
<dbReference type="GO" id="GO:0050661">
    <property type="term" value="F:NADP binding"/>
    <property type="evidence" value="ECO:0007669"/>
    <property type="project" value="TreeGrafter"/>
</dbReference>
<dbReference type="SUPFAM" id="SSF51735">
    <property type="entry name" value="NAD(P)-binding Rossmann-fold domains"/>
    <property type="match status" value="1"/>
</dbReference>
<evidence type="ECO:0000256" key="4">
    <source>
        <dbReference type="ARBA" id="ARBA00019465"/>
    </source>
</evidence>
<dbReference type="SUPFAM" id="SSF48179">
    <property type="entry name" value="6-phosphogluconate dehydrogenase C-terminal domain-like"/>
    <property type="match status" value="1"/>
</dbReference>
<evidence type="ECO:0000256" key="2">
    <source>
        <dbReference type="ARBA" id="ARBA00007870"/>
    </source>
</evidence>
<comment type="pathway">
    <text evidence="1">Cofactor biosynthesis; (R)-pantothenate biosynthesis; (R)-pantoate from 3-methyl-2-oxobutanoate: step 2/2.</text>
</comment>
<dbReference type="UniPathway" id="UPA00028">
    <property type="reaction ID" value="UER00004"/>
</dbReference>
<evidence type="ECO:0000313" key="13">
    <source>
        <dbReference type="Proteomes" id="UP000252884"/>
    </source>
</evidence>
<dbReference type="InterPro" id="IPR036291">
    <property type="entry name" value="NAD(P)-bd_dom_sf"/>
</dbReference>
<dbReference type="InterPro" id="IPR013328">
    <property type="entry name" value="6PGD_dom2"/>
</dbReference>
<dbReference type="InterPro" id="IPR003710">
    <property type="entry name" value="ApbA"/>
</dbReference>
<feature type="domain" description="Ketopantoate reductase N-terminal" evidence="10">
    <location>
        <begin position="23"/>
        <end position="168"/>
    </location>
</feature>
<name>A0A368XAF0_9BURK</name>
<dbReference type="AlphaFoldDB" id="A0A368XAF0"/>
<dbReference type="FunFam" id="1.10.1040.10:FF:000017">
    <property type="entry name" value="2-dehydropantoate 2-reductase"/>
    <property type="match status" value="1"/>
</dbReference>
<dbReference type="Pfam" id="PF08546">
    <property type="entry name" value="ApbA_C"/>
    <property type="match status" value="1"/>
</dbReference>
<comment type="catalytic activity">
    <reaction evidence="9">
        <text>(R)-pantoate + NADP(+) = 2-dehydropantoate + NADPH + H(+)</text>
        <dbReference type="Rhea" id="RHEA:16233"/>
        <dbReference type="ChEBI" id="CHEBI:11561"/>
        <dbReference type="ChEBI" id="CHEBI:15378"/>
        <dbReference type="ChEBI" id="CHEBI:15980"/>
        <dbReference type="ChEBI" id="CHEBI:57783"/>
        <dbReference type="ChEBI" id="CHEBI:58349"/>
        <dbReference type="EC" id="1.1.1.169"/>
    </reaction>
</comment>
<dbReference type="GO" id="GO:0015940">
    <property type="term" value="P:pantothenate biosynthetic process"/>
    <property type="evidence" value="ECO:0007669"/>
    <property type="project" value="UniProtKB-UniPathway"/>
</dbReference>
<evidence type="ECO:0000259" key="10">
    <source>
        <dbReference type="Pfam" id="PF02558"/>
    </source>
</evidence>
<accession>A0A368XAF0</accession>
<evidence type="ECO:0000259" key="11">
    <source>
        <dbReference type="Pfam" id="PF08546"/>
    </source>
</evidence>
<dbReference type="InterPro" id="IPR008927">
    <property type="entry name" value="6-PGluconate_DH-like_C_sf"/>
</dbReference>
<feature type="domain" description="Ketopantoate reductase C-terminal" evidence="11">
    <location>
        <begin position="190"/>
        <end position="311"/>
    </location>
</feature>
<gene>
    <name evidence="12" type="ORF">DES41_11912</name>
</gene>
<evidence type="ECO:0000256" key="6">
    <source>
        <dbReference type="ARBA" id="ARBA00022857"/>
    </source>
</evidence>
<reference evidence="12 13" key="1">
    <citation type="submission" date="2018-07" db="EMBL/GenBank/DDBJ databases">
        <title>Genomic Encyclopedia of Type Strains, Phase IV (KMG-IV): sequencing the most valuable type-strain genomes for metagenomic binning, comparative biology and taxonomic classification.</title>
        <authorList>
            <person name="Goeker M."/>
        </authorList>
    </citation>
    <scope>NUCLEOTIDE SEQUENCE [LARGE SCALE GENOMIC DNA]</scope>
    <source>
        <strain evidence="12 13">DSM 21634</strain>
    </source>
</reference>
<evidence type="ECO:0000256" key="5">
    <source>
        <dbReference type="ARBA" id="ARBA00022655"/>
    </source>
</evidence>
<dbReference type="GO" id="GO:0008677">
    <property type="term" value="F:2-dehydropantoate 2-reductase activity"/>
    <property type="evidence" value="ECO:0007669"/>
    <property type="project" value="UniProtKB-EC"/>
</dbReference>
<dbReference type="PANTHER" id="PTHR43765">
    <property type="entry name" value="2-DEHYDROPANTOATE 2-REDUCTASE-RELATED"/>
    <property type="match status" value="1"/>
</dbReference>
<evidence type="ECO:0000256" key="1">
    <source>
        <dbReference type="ARBA" id="ARBA00004994"/>
    </source>
</evidence>
<dbReference type="InterPro" id="IPR050838">
    <property type="entry name" value="Ketopantoate_reductase"/>
</dbReference>
<dbReference type="Pfam" id="PF02558">
    <property type="entry name" value="ApbA"/>
    <property type="match status" value="1"/>
</dbReference>
<evidence type="ECO:0000256" key="7">
    <source>
        <dbReference type="ARBA" id="ARBA00023002"/>
    </source>
</evidence>
<dbReference type="InterPro" id="IPR013752">
    <property type="entry name" value="KPA_reductase"/>
</dbReference>
<comment type="caution">
    <text evidence="12">The sequence shown here is derived from an EMBL/GenBank/DDBJ whole genome shotgun (WGS) entry which is preliminary data.</text>
</comment>
<dbReference type="EMBL" id="QPJK01000019">
    <property type="protein sequence ID" value="RCW63407.1"/>
    <property type="molecule type" value="Genomic_DNA"/>
</dbReference>
<dbReference type="NCBIfam" id="TIGR00745">
    <property type="entry name" value="apbA_panE"/>
    <property type="match status" value="1"/>
</dbReference>
<sequence length="361" mass="38123">MQPPSFDHSPMSQSTLLPTTLQVAVVGAGAVGCYYGGMLARAGHAVTLIGRPQHVDAVQARGLRMQTLGFDEQVRVQASTEPAAVAGADLVLFSVKSPDTEATGRQLLAHLPAQAFVLTLQNGVDNAERLRTVLPQEVAAAVVYVATEMAGPGHMRHHGRGELVIEPGPRSEALAQQLRAAGVPTEVSANARAALWSKLVLNCAYNALSAITQLPYGRMVLGTGVPQVMADLVAECLAVASAEGVALPADIHQAVERLAQTMPTQSSSTAQDLARGKPTEIDHLNGLVVRRGEAHGIATPVNRAMWALVKLLGRPRGIDRITAGCTNGRGHSAAIQPIEFPCHLNVKFSLSTIFSQQSMHH</sequence>
<organism evidence="12 13">
    <name type="scientific">Pseudorhodoferax soli</name>
    <dbReference type="NCBI Taxonomy" id="545864"/>
    <lineage>
        <taxon>Bacteria</taxon>
        <taxon>Pseudomonadati</taxon>
        <taxon>Pseudomonadota</taxon>
        <taxon>Betaproteobacteria</taxon>
        <taxon>Burkholderiales</taxon>
        <taxon>Comamonadaceae</taxon>
    </lineage>
</organism>
<dbReference type="Proteomes" id="UP000252884">
    <property type="component" value="Unassembled WGS sequence"/>
</dbReference>
<dbReference type="EC" id="1.1.1.169" evidence="3"/>
<protein>
    <recommendedName>
        <fullName evidence="4">2-dehydropantoate 2-reductase</fullName>
        <ecNumber evidence="3">1.1.1.169</ecNumber>
    </recommendedName>
    <alternativeName>
        <fullName evidence="8">Ketopantoate reductase</fullName>
    </alternativeName>
</protein>
<dbReference type="Gene3D" id="3.40.50.720">
    <property type="entry name" value="NAD(P)-binding Rossmann-like Domain"/>
    <property type="match status" value="1"/>
</dbReference>
<keyword evidence="6" id="KW-0521">NADP</keyword>
<proteinExistence type="inferred from homology"/>
<evidence type="ECO:0000256" key="3">
    <source>
        <dbReference type="ARBA" id="ARBA00013014"/>
    </source>
</evidence>
<dbReference type="PANTHER" id="PTHR43765:SF2">
    <property type="entry name" value="2-DEHYDROPANTOATE 2-REDUCTASE"/>
    <property type="match status" value="1"/>
</dbReference>
<keyword evidence="13" id="KW-1185">Reference proteome</keyword>
<dbReference type="GO" id="GO:0005737">
    <property type="term" value="C:cytoplasm"/>
    <property type="evidence" value="ECO:0007669"/>
    <property type="project" value="TreeGrafter"/>
</dbReference>
<evidence type="ECO:0000256" key="8">
    <source>
        <dbReference type="ARBA" id="ARBA00032024"/>
    </source>
</evidence>